<sequence>MAAIESMWWKVGVNYDDRPLERMKQDLRDVDALVHKLNAPASSNNSALSERLSLYRNLEKQVRKTAKAMVIPVPQGSGQASQQTRQQVEAVNALAQSYRVTGREIEQVTQRLRHGGAAAVQSRSALSQMFRGIHTGADGAIGRLDLMRANLEKLGRLTAGAGIAGGIAGTIISGAQNVVQTEGSAYATGTSARAQMRFGSQLQALGGRREDAAPFFGNINKLVTDAQYGQISDDTRLQMTRAGINVDQLRQYFDPRGNDVTGAADWLRGRIHDEGQRNPGSVRTAAMSLGLSESSVRPFMTKSAQDWQREGALFDRSGAAPDEEVTKASERWQSAMTHFADNMTGILNQLIKLSDPLVKGLEKANEHPILEAAAITGGGAWLGAKMWSGIKNVFSGGSAGSTGASTAATETTSASRLTGAKLASEAGARAAGTEVAVLSRLAPVLRFANVATTAAWAMQPIKTARPEIDTLSGAGLIETPPPRRRDRFDELNAFKQDDLKNKIQARDSGRIPTTWEGNDQLRAYDEGIWNEHQKNLEEYRQQAAIYQQQPSTVQDNMDVLQDLRQHVYSPDTAEEARQRILFKESRGNRYEADGKLKVNATSGARGEYQVMPATARQPGYDVDPARDDSPEEYARVGQGLIKAYNRKYHGDIQKIMSAYNAGPGATDRAINRYGDEWRSHMPRETRGYMDYDPTAPNYGNYRQMAGGQGPTVNVHVDARGNQQPHHLERAVENGVRRGIGQANTVVTTQFRASASPDA</sequence>
<evidence type="ECO:0000313" key="2">
    <source>
        <dbReference type="EMBL" id="BBG29961.1"/>
    </source>
</evidence>
<dbReference type="KEGG" id="zpl:ZBT109_1201"/>
<keyword evidence="3" id="KW-1185">Reference proteome</keyword>
<dbReference type="Pfam" id="PF01464">
    <property type="entry name" value="SLT"/>
    <property type="match status" value="1"/>
</dbReference>
<dbReference type="SUPFAM" id="SSF53955">
    <property type="entry name" value="Lysozyme-like"/>
    <property type="match status" value="1"/>
</dbReference>
<feature type="domain" description="Transglycosylase SLT" evidence="1">
    <location>
        <begin position="581"/>
        <end position="676"/>
    </location>
</feature>
<name>A0A348HEA9_9GAMM</name>
<reference evidence="2 3" key="1">
    <citation type="submission" date="2018-09" db="EMBL/GenBank/DDBJ databases">
        <title>Zymobacter palmae IAM14233 (=T109) whole genome analysis.</title>
        <authorList>
            <person name="Yanase H."/>
        </authorList>
    </citation>
    <scope>NUCLEOTIDE SEQUENCE [LARGE SCALE GENOMIC DNA]</scope>
    <source>
        <strain evidence="2 3">IAM14233</strain>
    </source>
</reference>
<dbReference type="InterPro" id="IPR008258">
    <property type="entry name" value="Transglycosylase_SLT_dom_1"/>
</dbReference>
<protein>
    <submittedName>
        <fullName evidence="2">Soluble lytic murein transglycosylase</fullName>
    </submittedName>
</protein>
<organism evidence="2 3">
    <name type="scientific">Zymobacter palmae</name>
    <dbReference type="NCBI Taxonomy" id="33074"/>
    <lineage>
        <taxon>Bacteria</taxon>
        <taxon>Pseudomonadati</taxon>
        <taxon>Pseudomonadota</taxon>
        <taxon>Gammaproteobacteria</taxon>
        <taxon>Oceanospirillales</taxon>
        <taxon>Halomonadaceae</taxon>
        <taxon>Zymobacter group</taxon>
        <taxon>Zymobacter</taxon>
    </lineage>
</organism>
<dbReference type="RefSeq" id="WP_051523724.1">
    <property type="nucleotide sequence ID" value="NZ_AP018933.1"/>
</dbReference>
<evidence type="ECO:0000313" key="3">
    <source>
        <dbReference type="Proteomes" id="UP000267342"/>
    </source>
</evidence>
<dbReference type="EMBL" id="AP018933">
    <property type="protein sequence ID" value="BBG29961.1"/>
    <property type="molecule type" value="Genomic_DNA"/>
</dbReference>
<dbReference type="InterPro" id="IPR023346">
    <property type="entry name" value="Lysozyme-like_dom_sf"/>
</dbReference>
<accession>A0A348HEA9</accession>
<dbReference type="AlphaFoldDB" id="A0A348HEA9"/>
<proteinExistence type="predicted"/>
<evidence type="ECO:0000259" key="1">
    <source>
        <dbReference type="Pfam" id="PF01464"/>
    </source>
</evidence>
<dbReference type="OrthoDB" id="9815002at2"/>
<dbReference type="Proteomes" id="UP000267342">
    <property type="component" value="Chromosome"/>
</dbReference>
<dbReference type="CDD" id="cd00254">
    <property type="entry name" value="LT-like"/>
    <property type="match status" value="1"/>
</dbReference>
<dbReference type="Gene3D" id="1.10.530.10">
    <property type="match status" value="1"/>
</dbReference>
<dbReference type="STRING" id="1123510.GCA_000620025_01409"/>
<gene>
    <name evidence="2" type="ORF">ZBT109_1201</name>
</gene>